<evidence type="ECO:0000256" key="2">
    <source>
        <dbReference type="ARBA" id="ARBA00023315"/>
    </source>
</evidence>
<dbReference type="PANTHER" id="PTHR10545:SF29">
    <property type="entry name" value="GH14572P-RELATED"/>
    <property type="match status" value="1"/>
</dbReference>
<gene>
    <name evidence="4" type="ORF">BS101_10680</name>
</gene>
<dbReference type="GO" id="GO:0008080">
    <property type="term" value="F:N-acetyltransferase activity"/>
    <property type="evidence" value="ECO:0007669"/>
    <property type="project" value="TreeGrafter"/>
</dbReference>
<keyword evidence="1 4" id="KW-0808">Transferase</keyword>
<dbReference type="PROSITE" id="PS51186">
    <property type="entry name" value="GNAT"/>
    <property type="match status" value="1"/>
</dbReference>
<dbReference type="SUPFAM" id="SSF55729">
    <property type="entry name" value="Acyl-CoA N-acyltransferases (Nat)"/>
    <property type="match status" value="1"/>
</dbReference>
<dbReference type="CDD" id="cd04301">
    <property type="entry name" value="NAT_SF"/>
    <property type="match status" value="1"/>
</dbReference>
<dbReference type="InterPro" id="IPR016181">
    <property type="entry name" value="Acyl_CoA_acyltransferase"/>
</dbReference>
<dbReference type="Pfam" id="PF00583">
    <property type="entry name" value="Acetyltransf_1"/>
    <property type="match status" value="1"/>
</dbReference>
<dbReference type="Gene3D" id="3.40.630.30">
    <property type="match status" value="1"/>
</dbReference>
<organism evidence="4 5">
    <name type="scientific">Clostridium kluyveri</name>
    <dbReference type="NCBI Taxonomy" id="1534"/>
    <lineage>
        <taxon>Bacteria</taxon>
        <taxon>Bacillati</taxon>
        <taxon>Bacillota</taxon>
        <taxon>Clostridia</taxon>
        <taxon>Eubacteriales</taxon>
        <taxon>Clostridiaceae</taxon>
        <taxon>Clostridium</taxon>
    </lineage>
</organism>
<feature type="domain" description="N-acetyltransferase" evidence="3">
    <location>
        <begin position="5"/>
        <end position="152"/>
    </location>
</feature>
<evidence type="ECO:0000313" key="4">
    <source>
        <dbReference type="EMBL" id="APM39177.1"/>
    </source>
</evidence>
<keyword evidence="2" id="KW-0012">Acyltransferase</keyword>
<dbReference type="PANTHER" id="PTHR10545">
    <property type="entry name" value="DIAMINE N-ACETYLTRANSFERASE"/>
    <property type="match status" value="1"/>
</dbReference>
<protein>
    <submittedName>
        <fullName evidence="4">GNAT family N-acetyltransferase</fullName>
    </submittedName>
</protein>
<dbReference type="InterPro" id="IPR051016">
    <property type="entry name" value="Diverse_Substrate_AcTransf"/>
</dbReference>
<dbReference type="RefSeq" id="WP_073538812.1">
    <property type="nucleotide sequence ID" value="NZ_CP018335.1"/>
</dbReference>
<dbReference type="AlphaFoldDB" id="A0A1L5F861"/>
<evidence type="ECO:0000259" key="3">
    <source>
        <dbReference type="PROSITE" id="PS51186"/>
    </source>
</evidence>
<evidence type="ECO:0000313" key="5">
    <source>
        <dbReference type="Proteomes" id="UP000184604"/>
    </source>
</evidence>
<name>A0A1L5F861_CLOKL</name>
<accession>A0A1L5F861</accession>
<reference evidence="4 5" key="1">
    <citation type="submission" date="2016-12" db="EMBL/GenBank/DDBJ databases">
        <title>Complete genome sequence of Clostridium kluyveri JZZ isolated from the pit mud of a Chinese flavor liquor-making factory.</title>
        <authorList>
            <person name="Wang Y."/>
        </authorList>
    </citation>
    <scope>NUCLEOTIDE SEQUENCE [LARGE SCALE GENOMIC DNA]</scope>
    <source>
        <strain evidence="4 5">JZZ</strain>
    </source>
</reference>
<dbReference type="OrthoDB" id="9797826at2"/>
<evidence type="ECO:0000256" key="1">
    <source>
        <dbReference type="ARBA" id="ARBA00022679"/>
    </source>
</evidence>
<dbReference type="EMBL" id="CP018335">
    <property type="protein sequence ID" value="APM39177.1"/>
    <property type="molecule type" value="Genomic_DNA"/>
</dbReference>
<sequence length="152" mass="17525">MKMDLSIRRADQGDIEMMTQLLKVLFSIEEDFIFNEEKQRRGLESMLKDQENRCVFIAEYDGQIVGMVSGQALISTAEGGISVLVEDLIVKEVYRKRSIGKKLLFKIEKWAALKKAKRLQLLAENDNSPALNFYRHLNWNDTGLICLNKKDI</sequence>
<dbReference type="Proteomes" id="UP000184604">
    <property type="component" value="Chromosome"/>
</dbReference>
<dbReference type="InterPro" id="IPR000182">
    <property type="entry name" value="GNAT_dom"/>
</dbReference>
<proteinExistence type="predicted"/>